<reference evidence="3 4" key="1">
    <citation type="submission" date="2016-10" db="EMBL/GenBank/DDBJ databases">
        <authorList>
            <person name="de Groot N.N."/>
        </authorList>
    </citation>
    <scope>NUCLEOTIDE SEQUENCE [LARGE SCALE GENOMIC DNA]</scope>
    <source>
        <strain evidence="3 4">DSM 23126</strain>
    </source>
</reference>
<dbReference type="CDD" id="cd07012">
    <property type="entry name" value="PBP2_Bug_TTT"/>
    <property type="match status" value="1"/>
</dbReference>
<keyword evidence="4" id="KW-1185">Reference proteome</keyword>
<dbReference type="EMBL" id="FNNC01000002">
    <property type="protein sequence ID" value="SDW40087.1"/>
    <property type="molecule type" value="Genomic_DNA"/>
</dbReference>
<gene>
    <name evidence="3" type="ORF">SAMN05421781_1286</name>
</gene>
<dbReference type="PROSITE" id="PS51257">
    <property type="entry name" value="PROKAR_LIPOPROTEIN"/>
    <property type="match status" value="1"/>
</dbReference>
<dbReference type="Proteomes" id="UP000199488">
    <property type="component" value="Unassembled WGS sequence"/>
</dbReference>
<dbReference type="Gene3D" id="3.40.190.10">
    <property type="entry name" value="Periplasmic binding protein-like II"/>
    <property type="match status" value="1"/>
</dbReference>
<name>A0A1H2T8I6_9BACI</name>
<dbReference type="AlphaFoldDB" id="A0A1H2T8I6"/>
<dbReference type="PANTHER" id="PTHR42928">
    <property type="entry name" value="TRICARBOXYLATE-BINDING PROTEIN"/>
    <property type="match status" value="1"/>
</dbReference>
<accession>A0A1H2T8I6</accession>
<evidence type="ECO:0000256" key="2">
    <source>
        <dbReference type="SAM" id="MobiDB-lite"/>
    </source>
</evidence>
<feature type="region of interest" description="Disordered" evidence="2">
    <location>
        <begin position="24"/>
        <end position="45"/>
    </location>
</feature>
<dbReference type="PIRSF" id="PIRSF017082">
    <property type="entry name" value="YflP"/>
    <property type="match status" value="1"/>
</dbReference>
<comment type="similarity">
    <text evidence="1">Belongs to the UPF0065 (bug) family.</text>
</comment>
<dbReference type="Gene3D" id="3.40.190.150">
    <property type="entry name" value="Bordetella uptake gene, domain 1"/>
    <property type="match status" value="1"/>
</dbReference>
<dbReference type="STRING" id="1122204.SAMN05421781_1286"/>
<proteinExistence type="inferred from homology"/>
<organism evidence="3 4">
    <name type="scientific">Marinococcus luteus</name>
    <dbReference type="NCBI Taxonomy" id="1122204"/>
    <lineage>
        <taxon>Bacteria</taxon>
        <taxon>Bacillati</taxon>
        <taxon>Bacillota</taxon>
        <taxon>Bacilli</taxon>
        <taxon>Bacillales</taxon>
        <taxon>Bacillaceae</taxon>
        <taxon>Marinococcus</taxon>
    </lineage>
</organism>
<sequence length="345" mass="37041">MKHSKYWIGAGVLSLSVLSACGSGGGDSSSGGDGGGGEEENYEPDSSLEIVAPAGAGGGWDTVARSAAEGLEEEGIVDQGIGVVNREGGGGANGWSYIHNQEGNPEYSFVASPPLLLVPLNGQSEYSYEDFTPLSNMIADYGAFAVTEDSEWDDLNDLFDDMKENPDDITVVGESSPGSMDHMQFAKIAAGAGVDPSSIKYVSAQDGSALTNLLNGQADVYSTGITETVEQVRAGDVKVLGITAEERLEGDTVSEFPTATEQGIEETFVNWRGFLGPPNMSDAEIAYYEETFKELSESDYWQETRQSYAWEENYMDSEEFEEFLAEEEESMQDLLDEVGIDRGGE</sequence>
<dbReference type="RefSeq" id="WP_091612644.1">
    <property type="nucleotide sequence ID" value="NZ_FNNC01000002.1"/>
</dbReference>
<evidence type="ECO:0000313" key="4">
    <source>
        <dbReference type="Proteomes" id="UP000199488"/>
    </source>
</evidence>
<dbReference type="Pfam" id="PF03401">
    <property type="entry name" value="TctC"/>
    <property type="match status" value="1"/>
</dbReference>
<dbReference type="PANTHER" id="PTHR42928:SF3">
    <property type="entry name" value="UPF0065 PROTEIN YFLP"/>
    <property type="match status" value="1"/>
</dbReference>
<protein>
    <submittedName>
        <fullName evidence="3">Putative tricarboxylic transport membrane protein</fullName>
    </submittedName>
</protein>
<dbReference type="InterPro" id="IPR042100">
    <property type="entry name" value="Bug_dom1"/>
</dbReference>
<dbReference type="SUPFAM" id="SSF53850">
    <property type="entry name" value="Periplasmic binding protein-like II"/>
    <property type="match status" value="1"/>
</dbReference>
<feature type="compositionally biased region" description="Gly residues" evidence="2">
    <location>
        <begin position="24"/>
        <end position="35"/>
    </location>
</feature>
<evidence type="ECO:0000313" key="3">
    <source>
        <dbReference type="EMBL" id="SDW40087.1"/>
    </source>
</evidence>
<evidence type="ECO:0000256" key="1">
    <source>
        <dbReference type="ARBA" id="ARBA00006987"/>
    </source>
</evidence>
<dbReference type="OrthoDB" id="9780943at2"/>
<dbReference type="InterPro" id="IPR005064">
    <property type="entry name" value="BUG"/>
</dbReference>